<keyword evidence="2" id="KW-1185">Reference proteome</keyword>
<dbReference type="Proteomes" id="UP001530315">
    <property type="component" value="Unassembled WGS sequence"/>
</dbReference>
<evidence type="ECO:0008006" key="3">
    <source>
        <dbReference type="Google" id="ProtNLM"/>
    </source>
</evidence>
<name>A0ABD3Q025_9STRA</name>
<dbReference type="AlphaFoldDB" id="A0ABD3Q025"/>
<protein>
    <recommendedName>
        <fullName evidence="3">LAGLIDADG homing endonuclease</fullName>
    </recommendedName>
</protein>
<proteinExistence type="predicted"/>
<sequence length="104" mass="12152">MKRLGEFLLAMYINSFPKCDFSLVKSTQSGLHNAKKYQRRGQLFVNGKLSLDRHCHFYISCCLNNQRKVVIVSFQSACRKDMSTKEKSLHNTTMGWVLRYHDCN</sequence>
<evidence type="ECO:0000313" key="2">
    <source>
        <dbReference type="Proteomes" id="UP001530315"/>
    </source>
</evidence>
<evidence type="ECO:0000313" key="1">
    <source>
        <dbReference type="EMBL" id="KAL3793006.1"/>
    </source>
</evidence>
<accession>A0ABD3Q025</accession>
<gene>
    <name evidence="1" type="ORF">ACHAW5_007774</name>
</gene>
<organism evidence="1 2">
    <name type="scientific">Stephanodiscus triporus</name>
    <dbReference type="NCBI Taxonomy" id="2934178"/>
    <lineage>
        <taxon>Eukaryota</taxon>
        <taxon>Sar</taxon>
        <taxon>Stramenopiles</taxon>
        <taxon>Ochrophyta</taxon>
        <taxon>Bacillariophyta</taxon>
        <taxon>Coscinodiscophyceae</taxon>
        <taxon>Thalassiosirophycidae</taxon>
        <taxon>Stephanodiscales</taxon>
        <taxon>Stephanodiscaceae</taxon>
        <taxon>Stephanodiscus</taxon>
    </lineage>
</organism>
<dbReference type="EMBL" id="JALLAZ020000531">
    <property type="protein sequence ID" value="KAL3793006.1"/>
    <property type="molecule type" value="Genomic_DNA"/>
</dbReference>
<reference evidence="1 2" key="1">
    <citation type="submission" date="2024-10" db="EMBL/GenBank/DDBJ databases">
        <title>Updated reference genomes for cyclostephanoid diatoms.</title>
        <authorList>
            <person name="Roberts W.R."/>
            <person name="Alverson A.J."/>
        </authorList>
    </citation>
    <scope>NUCLEOTIDE SEQUENCE [LARGE SCALE GENOMIC DNA]</scope>
    <source>
        <strain evidence="1 2">AJA276-08</strain>
    </source>
</reference>
<comment type="caution">
    <text evidence="1">The sequence shown here is derived from an EMBL/GenBank/DDBJ whole genome shotgun (WGS) entry which is preliminary data.</text>
</comment>